<evidence type="ECO:0000256" key="7">
    <source>
        <dbReference type="ARBA" id="ARBA00022840"/>
    </source>
</evidence>
<sequence length="168" mass="18050">MSTPVRSVLALGSNLGEREGILEQAVADLSAHPLVRLVRSSPIVATKSVGGPADSPDYLNMVIEVETGLEPLALLAHCQDIEQRHDRVRVVRWGPRTLDVDVITYGDTTSEDPVLTLPHPRAAGRAFVLQPWAWMDPHATLGGAPVAGLAAVAADLAGLRRYEQDPRP</sequence>
<keyword evidence="7" id="KW-0067">ATP-binding</keyword>
<accession>A0A839QHD2</accession>
<dbReference type="GO" id="GO:0005524">
    <property type="term" value="F:ATP binding"/>
    <property type="evidence" value="ECO:0007669"/>
    <property type="project" value="UniProtKB-KW"/>
</dbReference>
<dbReference type="PANTHER" id="PTHR43071">
    <property type="entry name" value="2-AMINO-4-HYDROXY-6-HYDROXYMETHYLDIHYDROPTERIDINE PYROPHOSPHOKINASE"/>
    <property type="match status" value="1"/>
</dbReference>
<evidence type="ECO:0000256" key="6">
    <source>
        <dbReference type="ARBA" id="ARBA00022777"/>
    </source>
</evidence>
<evidence type="ECO:0000256" key="3">
    <source>
        <dbReference type="ARBA" id="ARBA00013253"/>
    </source>
</evidence>
<evidence type="ECO:0000256" key="1">
    <source>
        <dbReference type="ARBA" id="ARBA00000198"/>
    </source>
</evidence>
<dbReference type="RefSeq" id="WP_183510328.1">
    <property type="nucleotide sequence ID" value="NZ_BAABGK010000020.1"/>
</dbReference>
<dbReference type="PANTHER" id="PTHR43071:SF1">
    <property type="entry name" value="2-AMINO-4-HYDROXY-6-HYDROXYMETHYLDIHYDROPTERIDINE PYROPHOSPHOKINASE"/>
    <property type="match status" value="1"/>
</dbReference>
<keyword evidence="6 10" id="KW-0418">Kinase</keyword>
<keyword evidence="8" id="KW-0289">Folate biosynthesis</keyword>
<comment type="catalytic activity">
    <reaction evidence="1">
        <text>6-hydroxymethyl-7,8-dihydropterin + ATP = (7,8-dihydropterin-6-yl)methyl diphosphate + AMP + H(+)</text>
        <dbReference type="Rhea" id="RHEA:11412"/>
        <dbReference type="ChEBI" id="CHEBI:15378"/>
        <dbReference type="ChEBI" id="CHEBI:30616"/>
        <dbReference type="ChEBI" id="CHEBI:44841"/>
        <dbReference type="ChEBI" id="CHEBI:72950"/>
        <dbReference type="ChEBI" id="CHEBI:456215"/>
        <dbReference type="EC" id="2.7.6.3"/>
    </reaction>
</comment>
<comment type="caution">
    <text evidence="10">The sequence shown here is derived from an EMBL/GenBank/DDBJ whole genome shotgun (WGS) entry which is preliminary data.</text>
</comment>
<feature type="domain" description="7,8-dihydro-6-hydroxymethylpterin-pyrophosphokinase" evidence="9">
    <location>
        <begin position="92"/>
        <end position="103"/>
    </location>
</feature>
<keyword evidence="5" id="KW-0547">Nucleotide-binding</keyword>
<dbReference type="InterPro" id="IPR035907">
    <property type="entry name" value="Hppk_sf"/>
</dbReference>
<keyword evidence="4 10" id="KW-0808">Transferase</keyword>
<dbReference type="UniPathway" id="UPA00077">
    <property type="reaction ID" value="UER00155"/>
</dbReference>
<dbReference type="AlphaFoldDB" id="A0A839QHD2"/>
<evidence type="ECO:0000313" key="11">
    <source>
        <dbReference type="Proteomes" id="UP000523000"/>
    </source>
</evidence>
<protein>
    <recommendedName>
        <fullName evidence="3">2-amino-4-hydroxy-6-hydroxymethyldihydropteridine diphosphokinase</fullName>
        <ecNumber evidence="3">2.7.6.3</ecNumber>
    </recommendedName>
</protein>
<reference evidence="10 11" key="1">
    <citation type="submission" date="2020-08" db="EMBL/GenBank/DDBJ databases">
        <title>Sequencing the genomes of 1000 actinobacteria strains.</title>
        <authorList>
            <person name="Klenk H.-P."/>
        </authorList>
    </citation>
    <scope>NUCLEOTIDE SEQUENCE [LARGE SCALE GENOMIC DNA]</scope>
    <source>
        <strain evidence="10 11">DSM 22826</strain>
    </source>
</reference>
<name>A0A839QHD2_9MICC</name>
<dbReference type="SUPFAM" id="SSF55083">
    <property type="entry name" value="6-hydroxymethyl-7,8-dihydropterin pyrophosphokinase, HPPK"/>
    <property type="match status" value="1"/>
</dbReference>
<evidence type="ECO:0000256" key="5">
    <source>
        <dbReference type="ARBA" id="ARBA00022741"/>
    </source>
</evidence>
<dbReference type="GO" id="GO:0046654">
    <property type="term" value="P:tetrahydrofolate biosynthetic process"/>
    <property type="evidence" value="ECO:0007669"/>
    <property type="project" value="UniProtKB-UniPathway"/>
</dbReference>
<dbReference type="PROSITE" id="PS00794">
    <property type="entry name" value="HPPK"/>
    <property type="match status" value="1"/>
</dbReference>
<dbReference type="EMBL" id="JACHVS010000001">
    <property type="protein sequence ID" value="MBB2995013.1"/>
    <property type="molecule type" value="Genomic_DNA"/>
</dbReference>
<dbReference type="GO" id="GO:0016301">
    <property type="term" value="F:kinase activity"/>
    <property type="evidence" value="ECO:0007669"/>
    <property type="project" value="UniProtKB-KW"/>
</dbReference>
<dbReference type="EC" id="2.7.6.3" evidence="3"/>
<organism evidence="10 11">
    <name type="scientific">Paeniglutamicibacter cryotolerans</name>
    <dbReference type="NCBI Taxonomy" id="670079"/>
    <lineage>
        <taxon>Bacteria</taxon>
        <taxon>Bacillati</taxon>
        <taxon>Actinomycetota</taxon>
        <taxon>Actinomycetes</taxon>
        <taxon>Micrococcales</taxon>
        <taxon>Micrococcaceae</taxon>
        <taxon>Paeniglutamicibacter</taxon>
    </lineage>
</organism>
<dbReference type="Gene3D" id="3.30.70.560">
    <property type="entry name" value="7,8-Dihydro-6-hydroxymethylpterin-pyrophosphokinase HPPK"/>
    <property type="match status" value="1"/>
</dbReference>
<dbReference type="GO" id="GO:0046656">
    <property type="term" value="P:folic acid biosynthetic process"/>
    <property type="evidence" value="ECO:0007669"/>
    <property type="project" value="UniProtKB-KW"/>
</dbReference>
<dbReference type="Proteomes" id="UP000523000">
    <property type="component" value="Unassembled WGS sequence"/>
</dbReference>
<dbReference type="NCBIfam" id="TIGR01498">
    <property type="entry name" value="folK"/>
    <property type="match status" value="1"/>
</dbReference>
<evidence type="ECO:0000256" key="2">
    <source>
        <dbReference type="ARBA" id="ARBA00005051"/>
    </source>
</evidence>
<dbReference type="CDD" id="cd00483">
    <property type="entry name" value="HPPK"/>
    <property type="match status" value="1"/>
</dbReference>
<dbReference type="Pfam" id="PF01288">
    <property type="entry name" value="HPPK"/>
    <property type="match status" value="1"/>
</dbReference>
<dbReference type="GO" id="GO:0003848">
    <property type="term" value="F:2-amino-4-hydroxy-6-hydroxymethyldihydropteridine diphosphokinase activity"/>
    <property type="evidence" value="ECO:0007669"/>
    <property type="project" value="UniProtKB-EC"/>
</dbReference>
<evidence type="ECO:0000259" key="9">
    <source>
        <dbReference type="PROSITE" id="PS00794"/>
    </source>
</evidence>
<evidence type="ECO:0000313" key="10">
    <source>
        <dbReference type="EMBL" id="MBB2995013.1"/>
    </source>
</evidence>
<comment type="pathway">
    <text evidence="2">Cofactor biosynthesis; tetrahydrofolate biosynthesis; 2-amino-4-hydroxy-6-hydroxymethyl-7,8-dihydropteridine diphosphate from 7,8-dihydroneopterin triphosphate: step 4/4.</text>
</comment>
<dbReference type="InterPro" id="IPR000550">
    <property type="entry name" value="Hppk"/>
</dbReference>
<proteinExistence type="predicted"/>
<evidence type="ECO:0000256" key="8">
    <source>
        <dbReference type="ARBA" id="ARBA00022909"/>
    </source>
</evidence>
<evidence type="ECO:0000256" key="4">
    <source>
        <dbReference type="ARBA" id="ARBA00022679"/>
    </source>
</evidence>
<keyword evidence="11" id="KW-1185">Reference proteome</keyword>
<gene>
    <name evidence="10" type="ORF">E9229_001204</name>
</gene>